<dbReference type="Proteomes" id="UP000243797">
    <property type="component" value="Unassembled WGS sequence"/>
</dbReference>
<dbReference type="EMBL" id="NKHZ01000052">
    <property type="protein sequence ID" value="PNS17214.1"/>
    <property type="molecule type" value="Genomic_DNA"/>
</dbReference>
<dbReference type="InParanoid" id="A0A2K1QQ47"/>
<evidence type="ECO:0000313" key="1">
    <source>
        <dbReference type="EMBL" id="PNS17214.1"/>
    </source>
</evidence>
<organism evidence="1 2">
    <name type="scientific">Sphaceloma murrayae</name>
    <dbReference type="NCBI Taxonomy" id="2082308"/>
    <lineage>
        <taxon>Eukaryota</taxon>
        <taxon>Fungi</taxon>
        <taxon>Dikarya</taxon>
        <taxon>Ascomycota</taxon>
        <taxon>Pezizomycotina</taxon>
        <taxon>Dothideomycetes</taxon>
        <taxon>Dothideomycetidae</taxon>
        <taxon>Myriangiales</taxon>
        <taxon>Elsinoaceae</taxon>
        <taxon>Sphaceloma</taxon>
    </lineage>
</organism>
<gene>
    <name evidence="1" type="ORF">CAC42_7268</name>
</gene>
<accession>A0A2K1QQ47</accession>
<dbReference type="AlphaFoldDB" id="A0A2K1QQ47"/>
<evidence type="ECO:0000313" key="2">
    <source>
        <dbReference type="Proteomes" id="UP000243797"/>
    </source>
</evidence>
<protein>
    <submittedName>
        <fullName evidence="1">Uncharacterized protein</fullName>
    </submittedName>
</protein>
<sequence length="213" mass="23805">MPESQVTVFYPRITPSTEADCQAWISGWDYITDLFRLLEYAIYSLRACKTRKAVLSSFCERPTPATLFDALARLKAGKPRILLGIEHQNDFQSNRCRYLAVQIICTETLVNIMALLYCQAPAGEMMKIVETFLEDVGKISLIMLKVSGSPLVHQLVGVGRMLYNASQQENGRYAAEARRLIMCLANLVASLRDHIPVAAESGERLMQLAEGTV</sequence>
<proteinExistence type="predicted"/>
<comment type="caution">
    <text evidence="1">The sequence shown here is derived from an EMBL/GenBank/DDBJ whole genome shotgun (WGS) entry which is preliminary data.</text>
</comment>
<keyword evidence="2" id="KW-1185">Reference proteome</keyword>
<dbReference type="OrthoDB" id="2123952at2759"/>
<reference evidence="1 2" key="1">
    <citation type="submission" date="2017-06" db="EMBL/GenBank/DDBJ databases">
        <title>Draft genome sequence of a variant of Elsinoe murrayae.</title>
        <authorList>
            <person name="Cheng Q."/>
        </authorList>
    </citation>
    <scope>NUCLEOTIDE SEQUENCE [LARGE SCALE GENOMIC DNA]</scope>
    <source>
        <strain evidence="1 2">CQ-2017a</strain>
    </source>
</reference>
<name>A0A2K1QQ47_9PEZI</name>